<feature type="region of interest" description="Disordered" evidence="1">
    <location>
        <begin position="158"/>
        <end position="189"/>
    </location>
</feature>
<evidence type="ECO:0000256" key="1">
    <source>
        <dbReference type="SAM" id="MobiDB-lite"/>
    </source>
</evidence>
<organism evidence="2 3">
    <name type="scientific">Huiozyma naganishii (strain ATCC MYA-139 / BCRC 22969 / CBS 8797 / KCTC 17520 / NBRC 10181 / NCYC 3082 / Yp74L-3)</name>
    <name type="common">Yeast</name>
    <name type="synonym">Kazachstania naganishii</name>
    <dbReference type="NCBI Taxonomy" id="1071383"/>
    <lineage>
        <taxon>Eukaryota</taxon>
        <taxon>Fungi</taxon>
        <taxon>Dikarya</taxon>
        <taxon>Ascomycota</taxon>
        <taxon>Saccharomycotina</taxon>
        <taxon>Saccharomycetes</taxon>
        <taxon>Saccharomycetales</taxon>
        <taxon>Saccharomycetaceae</taxon>
        <taxon>Huiozyma</taxon>
    </lineage>
</organism>
<evidence type="ECO:0000313" key="2">
    <source>
        <dbReference type="EMBL" id="CCK68812.1"/>
    </source>
</evidence>
<dbReference type="GO" id="GO:0005886">
    <property type="term" value="C:plasma membrane"/>
    <property type="evidence" value="ECO:0007669"/>
    <property type="project" value="EnsemblFungi"/>
</dbReference>
<dbReference type="OMA" id="NHENHYL"/>
<sequence>MQKSIRVNDYYDNDDNGLWSWYLQNIRSGDFEELTHNELKYTLLKRFLKNHFTSLEGINSKILFISIPDKVHSDISVLETFLKDYFHLEDLQNIKIQKLTTSNCYNHENHYLLTDTLNNFNDRKFLRYLNPGRKFENSGDMAKLDGVSGPLSIYGTTTSTTVKNEDDFPEEVTAEPATTTSTSTNASSLVSNHAPIQNLDKSHDLLIIQNSTGLINGKGASEPIIEDKTVSNSTTCNNNGLQPNGISNKQNGIKSERIETPNESASSESSGLFEDGASSIVLDFPRSKVQAQKRKVRSARSSVSGSNASNNPLLNTALNNSNLYTPASSELVSFNSYYNEEEDASSTMIYNSQEGRSGHMDHPLTRMLTRSDSQMLQDNETNSDQEDSNSELPSVVETADDAPVVGAGAGTGTGLNSRPHGISCVSSVSTGSFTSSFTTSSSSSCSTSMSTSSTVSSHYSILPSITIKDTEGHFRLVLQSVLLQREDKAIFTAIRQSNNKVDRATVQDDWILYDSDFSMNNLMMMTLRGLFNFSENMSKILFYSMIIVDDAETADDMLDEEATHSGDVSDTQPQLMFDEEDSDSGVQEPQMYLPQKTASHATTAHRSIRTVNSIGEWAYKKKSNATSNHDAASVGSQGNSTLQPIISKPEHIEKHKEDVRKLSVVERWKSLPSKRINGHDEIKKWKLKMKKFKKSNGHTADGSKETFCSIM</sequence>
<dbReference type="GO" id="GO:0006873">
    <property type="term" value="P:intracellular monoatomic ion homeostasis"/>
    <property type="evidence" value="ECO:0007669"/>
    <property type="project" value="EnsemblFungi"/>
</dbReference>
<dbReference type="EMBL" id="HE978315">
    <property type="protein sequence ID" value="CCK68812.1"/>
    <property type="molecule type" value="Genomic_DNA"/>
</dbReference>
<accession>J7RV79</accession>
<keyword evidence="3" id="KW-1185">Reference proteome</keyword>
<protein>
    <recommendedName>
        <fullName evidence="4">Protein GIS4</fullName>
    </recommendedName>
</protein>
<dbReference type="KEGG" id="kng:KNAG_0B03710"/>
<reference evidence="3" key="2">
    <citation type="submission" date="2012-08" db="EMBL/GenBank/DDBJ databases">
        <title>Genome sequence of Kazachstania naganishii.</title>
        <authorList>
            <person name="Gordon J.L."/>
            <person name="Armisen D."/>
            <person name="Proux-Wera E."/>
            <person name="OhEigeartaigh S.S."/>
            <person name="Byrne K.P."/>
            <person name="Wolfe K.H."/>
        </authorList>
    </citation>
    <scope>NUCLEOTIDE SEQUENCE [LARGE SCALE GENOMIC DNA]</scope>
    <source>
        <strain evidence="3">ATCC MYA-139 / BCRC 22969 / CBS 8797 / CCRC 22969 / KCTC 17520 / NBRC 10181 / NCYC 3082</strain>
    </source>
</reference>
<dbReference type="eggNOG" id="ENOG502QVAT">
    <property type="taxonomic scope" value="Eukaryota"/>
</dbReference>
<dbReference type="GO" id="GO:0035556">
    <property type="term" value="P:intracellular signal transduction"/>
    <property type="evidence" value="ECO:0007669"/>
    <property type="project" value="EnsemblFungi"/>
</dbReference>
<proteinExistence type="predicted"/>
<name>J7RV79_HUIN7</name>
<feature type="compositionally biased region" description="Low complexity" evidence="1">
    <location>
        <begin position="174"/>
        <end position="189"/>
    </location>
</feature>
<reference evidence="2 3" key="1">
    <citation type="journal article" date="2011" name="Proc. Natl. Acad. Sci. U.S.A.">
        <title>Evolutionary erosion of yeast sex chromosomes by mating-type switching accidents.</title>
        <authorList>
            <person name="Gordon J.L."/>
            <person name="Armisen D."/>
            <person name="Proux-Wera E."/>
            <person name="Oheigeartaigh S.S."/>
            <person name="Byrne K.P."/>
            <person name="Wolfe K.H."/>
        </authorList>
    </citation>
    <scope>NUCLEOTIDE SEQUENCE [LARGE SCALE GENOMIC DNA]</scope>
    <source>
        <strain evidence="3">ATCC MYA-139 / BCRC 22969 / CBS 8797 / CCRC 22969 / KCTC 17520 / NBRC 10181 / NCYC 3082</strain>
    </source>
</reference>
<feature type="region of interest" description="Disordered" evidence="1">
    <location>
        <begin position="292"/>
        <end position="315"/>
    </location>
</feature>
<feature type="region of interest" description="Disordered" evidence="1">
    <location>
        <begin position="375"/>
        <end position="419"/>
    </location>
</feature>
<evidence type="ECO:0000313" key="3">
    <source>
        <dbReference type="Proteomes" id="UP000006310"/>
    </source>
</evidence>
<dbReference type="Proteomes" id="UP000006310">
    <property type="component" value="Chromosome 2"/>
</dbReference>
<dbReference type="GeneID" id="34524462"/>
<feature type="compositionally biased region" description="Low complexity" evidence="1">
    <location>
        <begin position="299"/>
        <end position="311"/>
    </location>
</feature>
<dbReference type="OrthoDB" id="4070734at2759"/>
<dbReference type="AlphaFoldDB" id="J7RV79"/>
<dbReference type="RefSeq" id="XP_022463058.1">
    <property type="nucleotide sequence ID" value="XM_022606355.1"/>
</dbReference>
<gene>
    <name evidence="2" type="primary">KNAG0B03710</name>
    <name evidence="2" type="ordered locus">KNAG_0B03710</name>
</gene>
<dbReference type="HOGENOM" id="CLU_016359_0_0_1"/>
<evidence type="ECO:0008006" key="4">
    <source>
        <dbReference type="Google" id="ProtNLM"/>
    </source>
</evidence>